<reference evidence="1" key="1">
    <citation type="journal article" date="2018" name="Antonie Van Leeuwenhoek">
        <title>Proteinivorax hydrogeniformans sp. nov., an anaerobic, haloalkaliphilic bacterium fermenting proteinaceous compounds with high hydrogen production.</title>
        <authorList>
            <person name="Boltyanskaya Y."/>
            <person name="Detkova E."/>
            <person name="Pimenov N."/>
            <person name="Kevbrin V."/>
        </authorList>
    </citation>
    <scope>NUCLEOTIDE SEQUENCE</scope>
    <source>
        <strain evidence="1">Z-710</strain>
    </source>
</reference>
<proteinExistence type="predicted"/>
<dbReference type="EMBL" id="CP159485">
    <property type="protein sequence ID" value="XCI28725.1"/>
    <property type="molecule type" value="Genomic_DNA"/>
</dbReference>
<dbReference type="Pfam" id="PF03698">
    <property type="entry name" value="UPF0180"/>
    <property type="match status" value="1"/>
</dbReference>
<name>A0AAU8HTT1_9FIRM</name>
<accession>A0AAU8HTT1</accession>
<sequence length="79" mass="8970">MKKIVALEDGLSSYKEKLEEAGFKVVDLSQRYQYPSVVIVKEPDSALEQTNLINEIPVLDTKTVTEENLVETVNNKIHH</sequence>
<evidence type="ECO:0000313" key="1">
    <source>
        <dbReference type="EMBL" id="XCI28725.1"/>
    </source>
</evidence>
<organism evidence="1">
    <name type="scientific">Proteinivorax hydrogeniformans</name>
    <dbReference type="NCBI Taxonomy" id="1826727"/>
    <lineage>
        <taxon>Bacteria</taxon>
        <taxon>Bacillati</taxon>
        <taxon>Bacillota</taxon>
        <taxon>Clostridia</taxon>
        <taxon>Eubacteriales</taxon>
        <taxon>Proteinivoracaceae</taxon>
        <taxon>Proteinivorax</taxon>
    </lineage>
</organism>
<protein>
    <submittedName>
        <fullName evidence="1">YkuS family protein</fullName>
    </submittedName>
</protein>
<dbReference type="InterPro" id="IPR005370">
    <property type="entry name" value="UPF0180"/>
</dbReference>
<gene>
    <name evidence="1" type="ORF">PRVXH_002700</name>
</gene>
<dbReference type="AlphaFoldDB" id="A0AAU8HTT1"/>
<reference evidence="1" key="2">
    <citation type="submission" date="2024-06" db="EMBL/GenBank/DDBJ databases">
        <authorList>
            <person name="Petrova K.O."/>
            <person name="Toshchakov S.V."/>
            <person name="Boltjanskaja Y.V."/>
            <person name="Kevbrin V.V."/>
        </authorList>
    </citation>
    <scope>NUCLEOTIDE SEQUENCE</scope>
    <source>
        <strain evidence="1">Z-710</strain>
    </source>
</reference>
<dbReference type="RefSeq" id="WP_353893277.1">
    <property type="nucleotide sequence ID" value="NZ_CP159485.1"/>
</dbReference>